<feature type="domain" description="Creatinase N-terminal" evidence="2">
    <location>
        <begin position="18"/>
        <end position="130"/>
    </location>
</feature>
<accession>A0A0P9CIR4</accession>
<proteinExistence type="predicted"/>
<name>A0A0P9CIR4_9BACL</name>
<dbReference type="PATRIC" id="fig|471514.4.peg.3368"/>
<evidence type="ECO:0000259" key="1">
    <source>
        <dbReference type="Pfam" id="PF00557"/>
    </source>
</evidence>
<evidence type="ECO:0008006" key="5">
    <source>
        <dbReference type="Google" id="ProtNLM"/>
    </source>
</evidence>
<gene>
    <name evidence="3" type="ORF">AN477_15360</name>
</gene>
<dbReference type="CDD" id="cd01092">
    <property type="entry name" value="APP-like"/>
    <property type="match status" value="1"/>
</dbReference>
<dbReference type="RefSeq" id="WP_054970049.1">
    <property type="nucleotide sequence ID" value="NZ_LJCO01000068.1"/>
</dbReference>
<dbReference type="PANTHER" id="PTHR46112:SF3">
    <property type="entry name" value="AMINOPEPTIDASE YPDF"/>
    <property type="match status" value="1"/>
</dbReference>
<dbReference type="InterPro" id="IPR029149">
    <property type="entry name" value="Creatin/AminoP/Spt16_N"/>
</dbReference>
<dbReference type="Gene3D" id="3.40.350.10">
    <property type="entry name" value="Creatinase/prolidase N-terminal domain"/>
    <property type="match status" value="1"/>
</dbReference>
<dbReference type="PRINTS" id="PR00599">
    <property type="entry name" value="MAPEPTIDASE"/>
</dbReference>
<evidence type="ECO:0000313" key="4">
    <source>
        <dbReference type="Proteomes" id="UP000050482"/>
    </source>
</evidence>
<dbReference type="InterPro" id="IPR001714">
    <property type="entry name" value="Pept_M24_MAP"/>
</dbReference>
<protein>
    <recommendedName>
        <fullName evidence="5">Xaa-Pro dipeptidase</fullName>
    </recommendedName>
</protein>
<dbReference type="Gene3D" id="3.90.230.10">
    <property type="entry name" value="Creatinase/methionine aminopeptidase superfamily"/>
    <property type="match status" value="1"/>
</dbReference>
<dbReference type="Pfam" id="PF00557">
    <property type="entry name" value="Peptidase_M24"/>
    <property type="match status" value="1"/>
</dbReference>
<dbReference type="InterPro" id="IPR000587">
    <property type="entry name" value="Creatinase_N"/>
</dbReference>
<reference evidence="3 4" key="1">
    <citation type="submission" date="2015-09" db="EMBL/GenBank/DDBJ databases">
        <title>Draft genome sequence of Alicyclobacillus ferrooxydans DSM 22381.</title>
        <authorList>
            <person name="Hemp J."/>
        </authorList>
    </citation>
    <scope>NUCLEOTIDE SEQUENCE [LARGE SCALE GENOMIC DNA]</scope>
    <source>
        <strain evidence="3 4">TC-34</strain>
    </source>
</reference>
<feature type="domain" description="Peptidase M24" evidence="1">
    <location>
        <begin position="138"/>
        <end position="340"/>
    </location>
</feature>
<dbReference type="SUPFAM" id="SSF53092">
    <property type="entry name" value="Creatinase/prolidase N-terminal domain"/>
    <property type="match status" value="1"/>
</dbReference>
<evidence type="ECO:0000313" key="3">
    <source>
        <dbReference type="EMBL" id="KPV42907.1"/>
    </source>
</evidence>
<evidence type="ECO:0000259" key="2">
    <source>
        <dbReference type="Pfam" id="PF01321"/>
    </source>
</evidence>
<dbReference type="InterPro" id="IPR050659">
    <property type="entry name" value="Peptidase_M24B"/>
</dbReference>
<dbReference type="Pfam" id="PF01321">
    <property type="entry name" value="Creatinase_N"/>
    <property type="match status" value="1"/>
</dbReference>
<dbReference type="OrthoDB" id="9806388at2"/>
<dbReference type="InterPro" id="IPR036005">
    <property type="entry name" value="Creatinase/aminopeptidase-like"/>
</dbReference>
<keyword evidence="4" id="KW-1185">Reference proteome</keyword>
<dbReference type="EMBL" id="LJCO01000068">
    <property type="protein sequence ID" value="KPV42907.1"/>
    <property type="molecule type" value="Genomic_DNA"/>
</dbReference>
<dbReference type="GO" id="GO:0004177">
    <property type="term" value="F:aminopeptidase activity"/>
    <property type="evidence" value="ECO:0007669"/>
    <property type="project" value="UniProtKB-ARBA"/>
</dbReference>
<dbReference type="Proteomes" id="UP000050482">
    <property type="component" value="Unassembled WGS sequence"/>
</dbReference>
<comment type="caution">
    <text evidence="3">The sequence shown here is derived from an EMBL/GenBank/DDBJ whole genome shotgun (WGS) entry which is preliminary data.</text>
</comment>
<dbReference type="InterPro" id="IPR000994">
    <property type="entry name" value="Pept_M24"/>
</dbReference>
<organism evidence="3 4">
    <name type="scientific">Alicyclobacillus ferrooxydans</name>
    <dbReference type="NCBI Taxonomy" id="471514"/>
    <lineage>
        <taxon>Bacteria</taxon>
        <taxon>Bacillati</taxon>
        <taxon>Bacillota</taxon>
        <taxon>Bacilli</taxon>
        <taxon>Bacillales</taxon>
        <taxon>Alicyclobacillaceae</taxon>
        <taxon>Alicyclobacillus</taxon>
    </lineage>
</organism>
<dbReference type="PANTHER" id="PTHR46112">
    <property type="entry name" value="AMINOPEPTIDASE"/>
    <property type="match status" value="1"/>
</dbReference>
<sequence>MNEATKNLLGKLPNPHIAVLIEKPENRRYLSGFTGTAGVLVVTQGGCSLITDGRYADQARAQAEGWNIVVNRGDVVPAIVDLLQRQQIREVWFDALFTSFDFHQRLTNALVENHVQLTPTYELVEGLRQIKSSDELGQIDQAFAITNRAFEYIFGELHEGLSEHEVAWMLERFMREAGAEKIKENHVIASGPRSALPHGRATDRIIQKGDLLTMDIGAVVNGYYADMTRTVVIGKPDERQREVYHLVLEAQLMALEMMRPGTVCGNADDTIRQFFAAHGYSDNFAHTLGHAVGLEIHEKPGLRGGDTTELREGHVITVEPGLYFPGWGGVRIEDPVVITASGYRNLATVTKELLSL</sequence>
<dbReference type="AlphaFoldDB" id="A0A0P9CIR4"/>
<dbReference type="STRING" id="471514.AN477_15360"/>
<dbReference type="GO" id="GO:0008235">
    <property type="term" value="F:metalloexopeptidase activity"/>
    <property type="evidence" value="ECO:0007669"/>
    <property type="project" value="UniProtKB-ARBA"/>
</dbReference>
<dbReference type="SUPFAM" id="SSF55920">
    <property type="entry name" value="Creatinase/aminopeptidase"/>
    <property type="match status" value="1"/>
</dbReference>